<keyword evidence="7" id="KW-1133">Transmembrane helix</keyword>
<reference evidence="9 10" key="1">
    <citation type="submission" date="2018-06" db="EMBL/GenBank/DDBJ databases">
        <title>Genomic Encyclopedia of Type Strains, Phase IV (KMG-IV): sequencing the most valuable type-strain genomes for metagenomic binning, comparative biology and taxonomic classification.</title>
        <authorList>
            <person name="Goeker M."/>
        </authorList>
    </citation>
    <scope>NUCLEOTIDE SEQUENCE [LARGE SCALE GENOMIC DNA]</scope>
    <source>
        <strain evidence="9 10">DSM 44599</strain>
    </source>
</reference>
<protein>
    <recommendedName>
        <fullName evidence="2">histidine kinase</fullName>
        <ecNumber evidence="2">2.7.13.3</ecNumber>
    </recommendedName>
</protein>
<dbReference type="SUPFAM" id="SSF55874">
    <property type="entry name" value="ATPase domain of HSP90 chaperone/DNA topoisomerase II/histidine kinase"/>
    <property type="match status" value="1"/>
</dbReference>
<dbReference type="GO" id="GO:0004673">
    <property type="term" value="F:protein histidine kinase activity"/>
    <property type="evidence" value="ECO:0007669"/>
    <property type="project" value="UniProtKB-EC"/>
</dbReference>
<comment type="caution">
    <text evidence="9">The sequence shown here is derived from an EMBL/GenBank/DDBJ whole genome shotgun (WGS) entry which is preliminary data.</text>
</comment>
<dbReference type="InterPro" id="IPR003594">
    <property type="entry name" value="HATPase_dom"/>
</dbReference>
<keyword evidence="7" id="KW-0812">Transmembrane</keyword>
<feature type="transmembrane region" description="Helical" evidence="7">
    <location>
        <begin position="39"/>
        <end position="62"/>
    </location>
</feature>
<evidence type="ECO:0000256" key="2">
    <source>
        <dbReference type="ARBA" id="ARBA00012438"/>
    </source>
</evidence>
<feature type="compositionally biased region" description="Low complexity" evidence="6">
    <location>
        <begin position="372"/>
        <end position="388"/>
    </location>
</feature>
<dbReference type="EMBL" id="QNRE01000009">
    <property type="protein sequence ID" value="RBO88297.1"/>
    <property type="molecule type" value="Genomic_DNA"/>
</dbReference>
<keyword evidence="5 9" id="KW-0418">Kinase</keyword>
<keyword evidence="4" id="KW-0808">Transferase</keyword>
<evidence type="ECO:0000259" key="8">
    <source>
        <dbReference type="SMART" id="SM00387"/>
    </source>
</evidence>
<accession>A0A366DE19</accession>
<organism evidence="9 10">
    <name type="scientific">Nocardia puris</name>
    <dbReference type="NCBI Taxonomy" id="208602"/>
    <lineage>
        <taxon>Bacteria</taxon>
        <taxon>Bacillati</taxon>
        <taxon>Actinomycetota</taxon>
        <taxon>Actinomycetes</taxon>
        <taxon>Mycobacteriales</taxon>
        <taxon>Nocardiaceae</taxon>
        <taxon>Nocardia</taxon>
    </lineage>
</organism>
<dbReference type="InterPro" id="IPR036890">
    <property type="entry name" value="HATPase_C_sf"/>
</dbReference>
<dbReference type="SMART" id="SM00387">
    <property type="entry name" value="HATPase_c"/>
    <property type="match status" value="1"/>
</dbReference>
<evidence type="ECO:0000256" key="7">
    <source>
        <dbReference type="SAM" id="Phobius"/>
    </source>
</evidence>
<feature type="transmembrane region" description="Helical" evidence="7">
    <location>
        <begin position="12"/>
        <end position="33"/>
    </location>
</feature>
<dbReference type="AlphaFoldDB" id="A0A366DE19"/>
<feature type="region of interest" description="Disordered" evidence="6">
    <location>
        <begin position="360"/>
        <end position="511"/>
    </location>
</feature>
<dbReference type="EC" id="2.7.13.3" evidence="2"/>
<proteinExistence type="predicted"/>
<feature type="compositionally biased region" description="Polar residues" evidence="6">
    <location>
        <begin position="418"/>
        <end position="437"/>
    </location>
</feature>
<evidence type="ECO:0000256" key="1">
    <source>
        <dbReference type="ARBA" id="ARBA00000085"/>
    </source>
</evidence>
<dbReference type="Proteomes" id="UP000252586">
    <property type="component" value="Unassembled WGS sequence"/>
</dbReference>
<dbReference type="PANTHER" id="PTHR45436:SF5">
    <property type="entry name" value="SENSOR HISTIDINE KINASE TRCS"/>
    <property type="match status" value="1"/>
</dbReference>
<keyword evidence="10" id="KW-1185">Reference proteome</keyword>
<dbReference type="GO" id="GO:0000160">
    <property type="term" value="P:phosphorelay signal transduction system"/>
    <property type="evidence" value="ECO:0007669"/>
    <property type="project" value="TreeGrafter"/>
</dbReference>
<evidence type="ECO:0000256" key="5">
    <source>
        <dbReference type="ARBA" id="ARBA00022777"/>
    </source>
</evidence>
<keyword evidence="7" id="KW-0472">Membrane</keyword>
<gene>
    <name evidence="9" type="ORF">DFR74_10964</name>
</gene>
<sequence length="511" mass="52563">MRGGATARRIPFPFLIGGALVTVAAVLTAVFSVPAAARTAVAVVLGAAAVALWVATATAVHYRAAALAARRAGREATAAASDRVAAVGDAAWAAESRAAAAIAEARAAADTARAEGEAKVAEAQTATRASESRRKAERAAFANIAGRTQAMTTSMLAELREMEERHSDTEVLADLLRLDHRATQVGRLADSIAVLSGARSGRRWAKPIPLERILRGAMGRVADYTRIRLRAGVEIAVIGPAAEGVMHLLAELMDNACRFSPPTTEVHVYASDIPAGVLVTIEDSGLVMSDAALRYATRMVGEPDSGAGPPDLSSVRGTKLGLAVVGHLAAKHKLRVSFRPSALGGTAAVVVIPREITTRTPVTRPTPPAPDSAPVAAVPDSVPIASVPEASAERSLPKRRRGSAFAAAHPGGFAEPVRTNSPEPVRSSAPTEAPASSDTDRPANALAKPVRTNSSEPVRASGPTDAPAIPDTNRTASGATAPARPEPGSLGAFQRAVNARSTSNPPAVETD</sequence>
<dbReference type="InterPro" id="IPR050428">
    <property type="entry name" value="TCS_sensor_his_kinase"/>
</dbReference>
<comment type="catalytic activity">
    <reaction evidence="1">
        <text>ATP + protein L-histidine = ADP + protein N-phospho-L-histidine.</text>
        <dbReference type="EC" id="2.7.13.3"/>
    </reaction>
</comment>
<evidence type="ECO:0000256" key="3">
    <source>
        <dbReference type="ARBA" id="ARBA00022553"/>
    </source>
</evidence>
<dbReference type="GO" id="GO:0005886">
    <property type="term" value="C:plasma membrane"/>
    <property type="evidence" value="ECO:0007669"/>
    <property type="project" value="TreeGrafter"/>
</dbReference>
<feature type="domain" description="Histidine kinase/HSP90-like ATPase" evidence="8">
    <location>
        <begin position="240"/>
        <end position="356"/>
    </location>
</feature>
<evidence type="ECO:0000313" key="10">
    <source>
        <dbReference type="Proteomes" id="UP000252586"/>
    </source>
</evidence>
<dbReference type="PANTHER" id="PTHR45436">
    <property type="entry name" value="SENSOR HISTIDINE KINASE YKOH"/>
    <property type="match status" value="1"/>
</dbReference>
<dbReference type="STRING" id="1210090.GCA_001613185_06802"/>
<evidence type="ECO:0000256" key="4">
    <source>
        <dbReference type="ARBA" id="ARBA00022679"/>
    </source>
</evidence>
<dbReference type="Pfam" id="PF02518">
    <property type="entry name" value="HATPase_c"/>
    <property type="match status" value="1"/>
</dbReference>
<evidence type="ECO:0000256" key="6">
    <source>
        <dbReference type="SAM" id="MobiDB-lite"/>
    </source>
</evidence>
<name>A0A366DE19_9NOCA</name>
<keyword evidence="3" id="KW-0597">Phosphoprotein</keyword>
<dbReference type="Gene3D" id="3.30.565.10">
    <property type="entry name" value="Histidine kinase-like ATPase, C-terminal domain"/>
    <property type="match status" value="1"/>
</dbReference>
<evidence type="ECO:0000313" key="9">
    <source>
        <dbReference type="EMBL" id="RBO88297.1"/>
    </source>
</evidence>